<name>A0ABT3CQ31_9BACT</name>
<dbReference type="InterPro" id="IPR005467">
    <property type="entry name" value="His_kinase_dom"/>
</dbReference>
<proteinExistence type="predicted"/>
<dbReference type="PANTHER" id="PTHR43547">
    <property type="entry name" value="TWO-COMPONENT HISTIDINE KINASE"/>
    <property type="match status" value="1"/>
</dbReference>
<dbReference type="InterPro" id="IPR019734">
    <property type="entry name" value="TPR_rpt"/>
</dbReference>
<dbReference type="PANTHER" id="PTHR43547:SF2">
    <property type="entry name" value="HYBRID SIGNAL TRANSDUCTION HISTIDINE KINASE C"/>
    <property type="match status" value="1"/>
</dbReference>
<dbReference type="Gene3D" id="1.10.287.130">
    <property type="match status" value="1"/>
</dbReference>
<dbReference type="InterPro" id="IPR036097">
    <property type="entry name" value="HisK_dim/P_sf"/>
</dbReference>
<dbReference type="SMART" id="SM00028">
    <property type="entry name" value="TPR"/>
    <property type="match status" value="7"/>
</dbReference>
<keyword evidence="7" id="KW-1185">Reference proteome</keyword>
<dbReference type="SUPFAM" id="SSF48452">
    <property type="entry name" value="TPR-like"/>
    <property type="match status" value="2"/>
</dbReference>
<keyword evidence="4" id="KW-0812">Transmembrane</keyword>
<organism evidence="6 7">
    <name type="scientific">Reichenbachiella ulvae</name>
    <dbReference type="NCBI Taxonomy" id="2980104"/>
    <lineage>
        <taxon>Bacteria</taxon>
        <taxon>Pseudomonadati</taxon>
        <taxon>Bacteroidota</taxon>
        <taxon>Cytophagia</taxon>
        <taxon>Cytophagales</taxon>
        <taxon>Reichenbachiellaceae</taxon>
        <taxon>Reichenbachiella</taxon>
    </lineage>
</organism>
<dbReference type="CDD" id="cd00082">
    <property type="entry name" value="HisKA"/>
    <property type="match status" value="1"/>
</dbReference>
<dbReference type="EC" id="2.7.13.3" evidence="2"/>
<dbReference type="SMART" id="SM00388">
    <property type="entry name" value="HisKA"/>
    <property type="match status" value="1"/>
</dbReference>
<dbReference type="EMBL" id="JAOYOD010000001">
    <property type="protein sequence ID" value="MCV9385806.1"/>
    <property type="molecule type" value="Genomic_DNA"/>
</dbReference>
<feature type="transmembrane region" description="Helical" evidence="4">
    <location>
        <begin position="488"/>
        <end position="509"/>
    </location>
</feature>
<accession>A0ABT3CQ31</accession>
<dbReference type="InterPro" id="IPR011990">
    <property type="entry name" value="TPR-like_helical_dom_sf"/>
</dbReference>
<feature type="domain" description="Histidine kinase" evidence="5">
    <location>
        <begin position="529"/>
        <end position="743"/>
    </location>
</feature>
<dbReference type="InterPro" id="IPR004358">
    <property type="entry name" value="Sig_transdc_His_kin-like_C"/>
</dbReference>
<comment type="caution">
    <text evidence="6">The sequence shown here is derived from an EMBL/GenBank/DDBJ whole genome shotgun (WGS) entry which is preliminary data.</text>
</comment>
<evidence type="ECO:0000256" key="2">
    <source>
        <dbReference type="ARBA" id="ARBA00012438"/>
    </source>
</evidence>
<dbReference type="PROSITE" id="PS50109">
    <property type="entry name" value="HIS_KIN"/>
    <property type="match status" value="1"/>
</dbReference>
<comment type="catalytic activity">
    <reaction evidence="1">
        <text>ATP + protein L-histidine = ADP + protein N-phospho-L-histidine.</text>
        <dbReference type="EC" id="2.7.13.3"/>
    </reaction>
</comment>
<evidence type="ECO:0000256" key="4">
    <source>
        <dbReference type="SAM" id="Phobius"/>
    </source>
</evidence>
<dbReference type="GO" id="GO:0016301">
    <property type="term" value="F:kinase activity"/>
    <property type="evidence" value="ECO:0007669"/>
    <property type="project" value="UniProtKB-KW"/>
</dbReference>
<keyword evidence="6" id="KW-0418">Kinase</keyword>
<dbReference type="Proteomes" id="UP001300692">
    <property type="component" value="Unassembled WGS sequence"/>
</dbReference>
<dbReference type="InterPro" id="IPR003661">
    <property type="entry name" value="HisK_dim/P_dom"/>
</dbReference>
<dbReference type="Gene3D" id="3.30.565.10">
    <property type="entry name" value="Histidine kinase-like ATPase, C-terminal domain"/>
    <property type="match status" value="1"/>
</dbReference>
<keyword evidence="6" id="KW-0808">Transferase</keyword>
<reference evidence="6 7" key="1">
    <citation type="submission" date="2022-10" db="EMBL/GenBank/DDBJ databases">
        <title>Comparative genomics and taxonomic characterization of three novel marine species of genus Reichenbachiella exhibiting antioxidant and polysaccharide degradation activities.</title>
        <authorList>
            <person name="Muhammad N."/>
            <person name="Lee Y.-J."/>
            <person name="Ko J."/>
            <person name="Kim S.-G."/>
        </authorList>
    </citation>
    <scope>NUCLEOTIDE SEQUENCE [LARGE SCALE GENOMIC DNA]</scope>
    <source>
        <strain evidence="6 7">ABR2-5</strain>
    </source>
</reference>
<dbReference type="Pfam" id="PF00512">
    <property type="entry name" value="HisKA"/>
    <property type="match status" value="1"/>
</dbReference>
<protein>
    <recommendedName>
        <fullName evidence="2">histidine kinase</fullName>
        <ecNumber evidence="2">2.7.13.3</ecNumber>
    </recommendedName>
</protein>
<dbReference type="SUPFAM" id="SSF47384">
    <property type="entry name" value="Homodimeric domain of signal transducing histidine kinase"/>
    <property type="match status" value="1"/>
</dbReference>
<sequence length="743" mass="84195">MISSSGMQRSLTTLVFFLAIAVSSFAQKGNGNGVLLKIESMADDQEKVDLLLTVLDSASSLSDNLDIAKKAYLLSKQLNYKAGQARSAYYYGNELGENQAYIESKEYLTEALAYANDKVDLKLKADVLYCLALNLDEQNFIDSAFTYYQEALQFSDSIEYYYRSAQVNYSISGLYNAIGQNDRAIDYALEAEGIYQNHLIGKDASHVFNLLGIIYEETAKQGEAFKYYYKCLEAAERSGDVNGEVMVLNNLAILYDQIGKKEEAKEFYWTAIEKSHIHGFNELESYLQGNLGELYMDMGDTLKSFMAIKNAYALTEKYGDRCDLAYPLEGLGRLCIKRAKYDSALQLFDESIAIANECMNKPLLASAYRNKGVLYVTQSNFKEGINWLLKGEELAKETKLLDELKRTYFALYEANKKMGNASRSLDYYEAYQATKDSIMSEKEASEIARITSNYELEKKLQMLDYKKQADFMRLEYEIEKQTSDKNGLYVILAMAAVLGLTLGRAYFLLQKQNKKLQQINEEKNTLMGVVAHDLRSPLNNIKGLLSLVNLKEDSEQLTYSNMLNDSVDRMRDMIDRVMDISAIEEMKVNLNLGRHDLGKLAHQVTNNYRFVANQKRIKIVCEVDEKLHFANIDDKYTLQVFDNLMSNAIKYSNADTQITVYIEADNGNWLVKFKDEGLGISKEDMRKLFTKYQMLSARPTGNEESIGLGLSIVKKFVTAMGGEITCESELGKGSTFIVSLKKV</sequence>
<dbReference type="PRINTS" id="PR00344">
    <property type="entry name" value="BCTRLSENSOR"/>
</dbReference>
<keyword evidence="4" id="KW-0472">Membrane</keyword>
<dbReference type="Pfam" id="PF02518">
    <property type="entry name" value="HATPase_c"/>
    <property type="match status" value="1"/>
</dbReference>
<evidence type="ECO:0000256" key="3">
    <source>
        <dbReference type="ARBA" id="ARBA00022553"/>
    </source>
</evidence>
<dbReference type="Gene3D" id="1.25.40.10">
    <property type="entry name" value="Tetratricopeptide repeat domain"/>
    <property type="match status" value="3"/>
</dbReference>
<dbReference type="RefSeq" id="WP_264136589.1">
    <property type="nucleotide sequence ID" value="NZ_JAOYOD010000001.1"/>
</dbReference>
<dbReference type="Pfam" id="PF13424">
    <property type="entry name" value="TPR_12"/>
    <property type="match status" value="2"/>
</dbReference>
<keyword evidence="3" id="KW-0597">Phosphoprotein</keyword>
<evidence type="ECO:0000256" key="1">
    <source>
        <dbReference type="ARBA" id="ARBA00000085"/>
    </source>
</evidence>
<gene>
    <name evidence="6" type="ORF">N7U62_03985</name>
</gene>
<evidence type="ECO:0000259" key="5">
    <source>
        <dbReference type="PROSITE" id="PS50109"/>
    </source>
</evidence>
<dbReference type="SUPFAM" id="SSF55874">
    <property type="entry name" value="ATPase domain of HSP90 chaperone/DNA topoisomerase II/histidine kinase"/>
    <property type="match status" value="1"/>
</dbReference>
<evidence type="ECO:0000313" key="7">
    <source>
        <dbReference type="Proteomes" id="UP001300692"/>
    </source>
</evidence>
<evidence type="ECO:0000313" key="6">
    <source>
        <dbReference type="EMBL" id="MCV9385806.1"/>
    </source>
</evidence>
<dbReference type="SMART" id="SM00387">
    <property type="entry name" value="HATPase_c"/>
    <property type="match status" value="1"/>
</dbReference>
<dbReference type="InterPro" id="IPR036890">
    <property type="entry name" value="HATPase_C_sf"/>
</dbReference>
<keyword evidence="4" id="KW-1133">Transmembrane helix</keyword>
<dbReference type="InterPro" id="IPR003594">
    <property type="entry name" value="HATPase_dom"/>
</dbReference>